<reference evidence="1 2" key="1">
    <citation type="submission" date="2023-02" db="EMBL/GenBank/DDBJ databases">
        <authorList>
            <person name="Maleckis M."/>
        </authorList>
    </citation>
    <scope>NUCLEOTIDE SEQUENCE [LARGE SCALE GENOMIC DNA]</scope>
    <source>
        <strain evidence="1 2">P8-A2</strain>
        <plasmid evidence="1">unnamed2</plasmid>
    </source>
</reference>
<dbReference type="InterPro" id="IPR003190">
    <property type="entry name" value="Asp_decarbox"/>
</dbReference>
<sequence length="271" mass="28550">MDVITPCKRSAIHNLRIDAGGPNSDRKSDQGINEGLALPESLRIASDLAIGEAVIVARIGGDNLHNRVRTFVVPSTSEGIEARGSLGHFLSDGDLVCVISETRLDAEGQGLHRSGDLHIVDYGIVPGEDFQGGTLKHERLGRPDEVVDLTSEESALRESKMPRVMLRSLITNLVVNDTNDDCLLGSAEIPGGLMDQVGMTRHTMVTVFNASSGGCTDTYAVPMPPGVVMTTGAMAGFAPLGTQVHVASYALGDRTLAASVMDTDGNKAISS</sequence>
<geneLocation type="plasmid" evidence="1">
    <name>unnamed2</name>
</geneLocation>
<dbReference type="Proteomes" id="UP001257627">
    <property type="component" value="Unassembled WGS sequence"/>
</dbReference>
<keyword evidence="2" id="KW-1185">Reference proteome</keyword>
<evidence type="ECO:0000313" key="1">
    <source>
        <dbReference type="EMBL" id="MDU9001586.1"/>
    </source>
</evidence>
<proteinExistence type="predicted"/>
<protein>
    <submittedName>
        <fullName evidence="1">Aspartate 1-decarboxylase</fullName>
        <ecNumber evidence="1">4.1.1.11</ecNumber>
    </submittedName>
</protein>
<dbReference type="Gene3D" id="2.40.40.20">
    <property type="match status" value="2"/>
</dbReference>
<dbReference type="GO" id="GO:0004068">
    <property type="term" value="F:aspartate 1-decarboxylase activity"/>
    <property type="evidence" value="ECO:0007669"/>
    <property type="project" value="UniProtKB-EC"/>
</dbReference>
<comment type="caution">
    <text evidence="1">The sequence shown here is derived from an EMBL/GenBank/DDBJ whole genome shotgun (WGS) entry which is preliminary data.</text>
</comment>
<name>A0ABU3V5X9_9ACTN</name>
<keyword evidence="1" id="KW-0456">Lyase</keyword>
<dbReference type="RefSeq" id="WP_266945812.1">
    <property type="nucleotide sequence ID" value="NZ_JAPEMK010000006.1"/>
</dbReference>
<dbReference type="EC" id="4.1.1.11" evidence="1"/>
<dbReference type="InterPro" id="IPR009010">
    <property type="entry name" value="Asp_de-COase-like_dom_sf"/>
</dbReference>
<dbReference type="Pfam" id="PF02261">
    <property type="entry name" value="Asp_decarbox"/>
    <property type="match status" value="1"/>
</dbReference>
<accession>A0ABU3V5X9</accession>
<dbReference type="SUPFAM" id="SSF50692">
    <property type="entry name" value="ADC-like"/>
    <property type="match status" value="1"/>
</dbReference>
<evidence type="ECO:0000313" key="2">
    <source>
        <dbReference type="Proteomes" id="UP001257627"/>
    </source>
</evidence>
<dbReference type="EMBL" id="JARAKF010000004">
    <property type="protein sequence ID" value="MDU9001586.1"/>
    <property type="molecule type" value="Genomic_DNA"/>
</dbReference>
<keyword evidence="1" id="KW-0614">Plasmid</keyword>
<organism evidence="1 2">
    <name type="scientific">Streptomyces mirabilis</name>
    <dbReference type="NCBI Taxonomy" id="68239"/>
    <lineage>
        <taxon>Bacteria</taxon>
        <taxon>Bacillati</taxon>
        <taxon>Actinomycetota</taxon>
        <taxon>Actinomycetes</taxon>
        <taxon>Kitasatosporales</taxon>
        <taxon>Streptomycetaceae</taxon>
        <taxon>Streptomyces</taxon>
    </lineage>
</organism>
<gene>
    <name evidence="1" type="ORF">PU648_57155</name>
</gene>